<dbReference type="Gene3D" id="2.60.40.1180">
    <property type="entry name" value="Golgi alpha-mannosidase II"/>
    <property type="match status" value="1"/>
</dbReference>
<dbReference type="InterPro" id="IPR006047">
    <property type="entry name" value="GH13_cat_dom"/>
</dbReference>
<dbReference type="AlphaFoldDB" id="A0A143PNT1"/>
<keyword evidence="2 5" id="KW-0808">Transferase</keyword>
<dbReference type="GO" id="GO:0009018">
    <property type="term" value="F:sucrose phosphorylase activity"/>
    <property type="evidence" value="ECO:0007669"/>
    <property type="project" value="UniProtKB-EC"/>
</dbReference>
<dbReference type="PATRIC" id="fig|1813736.3.peg.3181"/>
<dbReference type="Gene3D" id="3.90.400.10">
    <property type="entry name" value="Oligo-1,6-glucosidase, Domain 2"/>
    <property type="match status" value="1"/>
</dbReference>
<dbReference type="InterPro" id="IPR017853">
    <property type="entry name" value="GH"/>
</dbReference>
<feature type="binding site" evidence="3">
    <location>
        <position position="496"/>
    </location>
    <ligand>
        <name>substrate</name>
    </ligand>
</feature>
<feature type="binding site" evidence="3">
    <location>
        <begin position="278"/>
        <end position="280"/>
    </location>
    <ligand>
        <name>substrate</name>
    </ligand>
</feature>
<dbReference type="CDD" id="cd11356">
    <property type="entry name" value="AmyAc_Sucrose_phosphorylase-like_1"/>
    <property type="match status" value="1"/>
</dbReference>
<accession>A0A143PNT1</accession>
<feature type="binding site" evidence="3">
    <location>
        <position position="180"/>
    </location>
    <ligand>
        <name>substrate</name>
    </ligand>
</feature>
<dbReference type="KEGG" id="abac:LuPra_02982"/>
<evidence type="ECO:0000313" key="5">
    <source>
        <dbReference type="EMBL" id="AMY09758.1"/>
    </source>
</evidence>
<dbReference type="OrthoDB" id="9805159at2"/>
<proteinExistence type="predicted"/>
<dbReference type="PANTHER" id="PTHR38784:SF1">
    <property type="entry name" value="SUCROSE PHOSPHORYLASE"/>
    <property type="match status" value="1"/>
</dbReference>
<dbReference type="PIRSF" id="PIRSF003059">
    <property type="entry name" value="Sucrose_phosphorylase"/>
    <property type="match status" value="1"/>
</dbReference>
<evidence type="ECO:0000256" key="3">
    <source>
        <dbReference type="PIRSR" id="PIRSR003059-2"/>
    </source>
</evidence>
<gene>
    <name evidence="5" type="primary">gtfA</name>
    <name evidence="5" type="ORF">LuPra_02982</name>
</gene>
<name>A0A143PNT1_LUTPR</name>
<reference evidence="5 6" key="1">
    <citation type="journal article" date="2016" name="Genome Announc.">
        <title>First Complete Genome Sequence of a Subdivision 6 Acidobacterium Strain.</title>
        <authorList>
            <person name="Huang S."/>
            <person name="Vieira S."/>
            <person name="Bunk B."/>
            <person name="Riedel T."/>
            <person name="Sproer C."/>
            <person name="Overmann J."/>
        </authorList>
    </citation>
    <scope>NUCLEOTIDE SEQUENCE [LARGE SCALE GENOMIC DNA]</scope>
    <source>
        <strain evidence="6">DSM 100886 HEG_-6_39</strain>
    </source>
</reference>
<feature type="binding site" evidence="3">
    <location>
        <position position="142"/>
    </location>
    <ligand>
        <name>substrate</name>
    </ligand>
</feature>
<dbReference type="STRING" id="1855912.LuPra_02982"/>
<dbReference type="InterPro" id="IPR033746">
    <property type="entry name" value="GGa_phosphorylase"/>
</dbReference>
<keyword evidence="1 5" id="KW-0328">Glycosyltransferase</keyword>
<organism evidence="5 6">
    <name type="scientific">Luteitalea pratensis</name>
    <dbReference type="NCBI Taxonomy" id="1855912"/>
    <lineage>
        <taxon>Bacteria</taxon>
        <taxon>Pseudomonadati</taxon>
        <taxon>Acidobacteriota</taxon>
        <taxon>Vicinamibacteria</taxon>
        <taxon>Vicinamibacterales</taxon>
        <taxon>Vicinamibacteraceae</taxon>
        <taxon>Luteitalea</taxon>
    </lineage>
</organism>
<dbReference type="RefSeq" id="WP_110171480.1">
    <property type="nucleotide sequence ID" value="NZ_CP015136.1"/>
</dbReference>
<evidence type="ECO:0000256" key="2">
    <source>
        <dbReference type="ARBA" id="ARBA00022679"/>
    </source>
</evidence>
<dbReference type="PANTHER" id="PTHR38784">
    <property type="entry name" value="SUCROSE PHOSPHORYLASE"/>
    <property type="match status" value="1"/>
</dbReference>
<dbReference type="InterPro" id="IPR045857">
    <property type="entry name" value="O16G_dom_2"/>
</dbReference>
<protein>
    <submittedName>
        <fullName evidence="5">Sucrose phosphorylase</fullName>
        <ecNumber evidence="5">2.4.1.7</ecNumber>
    </submittedName>
</protein>
<dbReference type="Gene3D" id="3.20.20.80">
    <property type="entry name" value="Glycosidases"/>
    <property type="match status" value="1"/>
</dbReference>
<reference evidence="6" key="2">
    <citation type="submission" date="2016-04" db="EMBL/GenBank/DDBJ databases">
        <title>First Complete Genome Sequence of a Subdivision 6 Acidobacterium.</title>
        <authorList>
            <person name="Huang S."/>
            <person name="Vieira S."/>
            <person name="Bunk B."/>
            <person name="Riedel T."/>
            <person name="Sproeer C."/>
            <person name="Overmann J."/>
        </authorList>
    </citation>
    <scope>NUCLEOTIDE SEQUENCE [LARGE SCALE GENOMIC DNA]</scope>
    <source>
        <strain evidence="6">DSM 100886 HEG_-6_39</strain>
    </source>
</reference>
<feature type="domain" description="Glycosyl hydrolase family 13 catalytic" evidence="4">
    <location>
        <begin position="117"/>
        <end position="501"/>
    </location>
</feature>
<feature type="binding site" evidence="3">
    <location>
        <begin position="388"/>
        <end position="389"/>
    </location>
    <ligand>
        <name>substrate</name>
    </ligand>
</feature>
<dbReference type="EMBL" id="CP015136">
    <property type="protein sequence ID" value="AMY09758.1"/>
    <property type="molecule type" value="Genomic_DNA"/>
</dbReference>
<dbReference type="SUPFAM" id="SSF51445">
    <property type="entry name" value="(Trans)glycosidases"/>
    <property type="match status" value="1"/>
</dbReference>
<dbReference type="InterPro" id="IPR016377">
    <property type="entry name" value="Sucrose_GGa_phosphorylase-rel"/>
</dbReference>
<dbReference type="EC" id="2.4.1.7" evidence="5"/>
<dbReference type="SMART" id="SM00642">
    <property type="entry name" value="Aamy"/>
    <property type="match status" value="1"/>
</dbReference>
<sequence>MVDGPASTATLEPNRHGELLAHLPEPDYTRPLLTLSAEHRQRIVDLLGLMYGPPEAERIFPELERLLRVYYAHKPQALVEADAAFTPAERFSERDVVLITYGDLLTTPGRPPLQVLASFLRRFMHGAINTVHMLPFFPYSSDRGFSIVDYEEVDPRLGSWDDIAVLAAEFRLMFDGVFNHASSRSRWFQQFLNGHPGYHDFFVAFTTKDAIDPDYLRLILRPRTSDLLTPFHTINGTRFVWTTFSPDQVDLNFRSPRVLLRVVEILLAYVQRGADVVRLDAVTYIWRELGTSCAHLRETHALVQLFRAILDVAAPRVALITETNVPHVDNISYFGNGVDEAQLVYNFALPPLVLHTFHTGSCETLARWAASLTPISETANYFNFLSSHDGVGLLGARGILTDEEVAGLVDRTIAHGGFVSYRSIGDGTQSPYELNITWYSALNREGSGESQELQVARFLAARAIALALRGVPGIYLPTLFGAKNDTEAVLAGAEKRSINRRTYDEASLMRLLDDRECWVGQVARGMRRLIRRRIEQPAFHPNAGQEVLELGPEVFALLRDRPGVQRLLALTNVTATQVRVQIPVERLGGARLWRDVLSRARYQADEGVLSIALRPYGVVWITMV</sequence>
<dbReference type="Proteomes" id="UP000076079">
    <property type="component" value="Chromosome"/>
</dbReference>
<evidence type="ECO:0000256" key="1">
    <source>
        <dbReference type="ARBA" id="ARBA00022676"/>
    </source>
</evidence>
<dbReference type="Pfam" id="PF00128">
    <property type="entry name" value="Alpha-amylase"/>
    <property type="match status" value="1"/>
</dbReference>
<keyword evidence="6" id="KW-1185">Reference proteome</keyword>
<evidence type="ECO:0000313" key="6">
    <source>
        <dbReference type="Proteomes" id="UP000076079"/>
    </source>
</evidence>
<dbReference type="InterPro" id="IPR013780">
    <property type="entry name" value="Glyco_hydro_b"/>
</dbReference>
<dbReference type="GO" id="GO:0005975">
    <property type="term" value="P:carbohydrate metabolic process"/>
    <property type="evidence" value="ECO:0007669"/>
    <property type="project" value="InterPro"/>
</dbReference>
<evidence type="ECO:0000259" key="4">
    <source>
        <dbReference type="SMART" id="SM00642"/>
    </source>
</evidence>